<dbReference type="EMBL" id="ML987189">
    <property type="protein sequence ID" value="KAF2256893.1"/>
    <property type="molecule type" value="Genomic_DNA"/>
</dbReference>
<dbReference type="Proteomes" id="UP000800094">
    <property type="component" value="Unassembled WGS sequence"/>
</dbReference>
<dbReference type="AlphaFoldDB" id="A0A6A6J5Y5"/>
<proteinExistence type="predicted"/>
<feature type="transmembrane region" description="Helical" evidence="1">
    <location>
        <begin position="254"/>
        <end position="273"/>
    </location>
</feature>
<reference evidence="2" key="1">
    <citation type="journal article" date="2020" name="Stud. Mycol.">
        <title>101 Dothideomycetes genomes: a test case for predicting lifestyles and emergence of pathogens.</title>
        <authorList>
            <person name="Haridas S."/>
            <person name="Albert R."/>
            <person name="Binder M."/>
            <person name="Bloem J."/>
            <person name="Labutti K."/>
            <person name="Salamov A."/>
            <person name="Andreopoulos B."/>
            <person name="Baker S."/>
            <person name="Barry K."/>
            <person name="Bills G."/>
            <person name="Bluhm B."/>
            <person name="Cannon C."/>
            <person name="Castanera R."/>
            <person name="Culley D."/>
            <person name="Daum C."/>
            <person name="Ezra D."/>
            <person name="Gonzalez J."/>
            <person name="Henrissat B."/>
            <person name="Kuo A."/>
            <person name="Liang C."/>
            <person name="Lipzen A."/>
            <person name="Lutzoni F."/>
            <person name="Magnuson J."/>
            <person name="Mondo S."/>
            <person name="Nolan M."/>
            <person name="Ohm R."/>
            <person name="Pangilinan J."/>
            <person name="Park H.-J."/>
            <person name="Ramirez L."/>
            <person name="Alfaro M."/>
            <person name="Sun H."/>
            <person name="Tritt A."/>
            <person name="Yoshinaga Y."/>
            <person name="Zwiers L.-H."/>
            <person name="Turgeon B."/>
            <person name="Goodwin S."/>
            <person name="Spatafora J."/>
            <person name="Crous P."/>
            <person name="Grigoriev I."/>
        </authorList>
    </citation>
    <scope>NUCLEOTIDE SEQUENCE</scope>
    <source>
        <strain evidence="2">CBS 122368</strain>
    </source>
</reference>
<accession>A0A6A6J5Y5</accession>
<keyword evidence="1" id="KW-0812">Transmembrane</keyword>
<name>A0A6A6J5Y5_9PLEO</name>
<dbReference type="RefSeq" id="XP_033691897.1">
    <property type="nucleotide sequence ID" value="XM_033832550.1"/>
</dbReference>
<evidence type="ECO:0000256" key="1">
    <source>
        <dbReference type="SAM" id="Phobius"/>
    </source>
</evidence>
<organism evidence="2 3">
    <name type="scientific">Trematosphaeria pertusa</name>
    <dbReference type="NCBI Taxonomy" id="390896"/>
    <lineage>
        <taxon>Eukaryota</taxon>
        <taxon>Fungi</taxon>
        <taxon>Dikarya</taxon>
        <taxon>Ascomycota</taxon>
        <taxon>Pezizomycotina</taxon>
        <taxon>Dothideomycetes</taxon>
        <taxon>Pleosporomycetidae</taxon>
        <taxon>Pleosporales</taxon>
        <taxon>Massarineae</taxon>
        <taxon>Trematosphaeriaceae</taxon>
        <taxon>Trematosphaeria</taxon>
    </lineage>
</organism>
<keyword evidence="1" id="KW-1133">Transmembrane helix</keyword>
<dbReference type="OrthoDB" id="3800555at2759"/>
<protein>
    <submittedName>
        <fullName evidence="2">Uncharacterized protein</fullName>
    </submittedName>
</protein>
<evidence type="ECO:0000313" key="3">
    <source>
        <dbReference type="Proteomes" id="UP000800094"/>
    </source>
</evidence>
<keyword evidence="3" id="KW-1185">Reference proteome</keyword>
<gene>
    <name evidence="2" type="ORF">BU26DRAFT_558327</name>
</gene>
<keyword evidence="1" id="KW-0472">Membrane</keyword>
<evidence type="ECO:0000313" key="2">
    <source>
        <dbReference type="EMBL" id="KAF2256893.1"/>
    </source>
</evidence>
<sequence>MDNDGNLVVDPQKMRSMDKALLLVLILLRTPEDQRHHAAKCTLSDFTTHKDRLLVHKDVAPNERPHPAAVNYDEFLEMMVGWEQLPNPALVAEGGAATQTSWRAIAEMLRERDISLDDIDQSLYHELTTLAGEVLQHRLDELKDLALAGILRERRKKLLAGLAAASMRPQNTFHYIQPKEQDRRVLYAMRYSHSHPRGKLFDPAEERHRDVQVAERQENSHTRPTIHEGIQTLKEKKRTWAKSKCGKVTKYTCIILVIVGILAVILLACYFRMGQSRKPSARE</sequence>
<dbReference type="GeneID" id="54585880"/>